<dbReference type="EMBL" id="AP014685">
    <property type="protein sequence ID" value="BAR61209.1"/>
    <property type="molecule type" value="Genomic_DNA"/>
</dbReference>
<keyword evidence="1" id="KW-0812">Transmembrane</keyword>
<organism evidence="2 3">
    <name type="scientific">Bradyrhizobium diazoefficiens</name>
    <dbReference type="NCBI Taxonomy" id="1355477"/>
    <lineage>
        <taxon>Bacteria</taxon>
        <taxon>Pseudomonadati</taxon>
        <taxon>Pseudomonadota</taxon>
        <taxon>Alphaproteobacteria</taxon>
        <taxon>Hyphomicrobiales</taxon>
        <taxon>Nitrobacteraceae</taxon>
        <taxon>Bradyrhizobium</taxon>
    </lineage>
</organism>
<sequence length="33" mass="3394">MKEATKGAASGALAHMLAVTAMLVIASILFYGR</sequence>
<keyword evidence="1" id="KW-1133">Transmembrane helix</keyword>
<dbReference type="Proteomes" id="UP000063308">
    <property type="component" value="Chromosome"/>
</dbReference>
<protein>
    <submittedName>
        <fullName evidence="2">Uncharacterized protein</fullName>
    </submittedName>
</protein>
<keyword evidence="1" id="KW-0472">Membrane</keyword>
<reference evidence="2 3" key="1">
    <citation type="submission" date="2014-11" db="EMBL/GenBank/DDBJ databases">
        <title>Symbiosis island explosion on the genome of extra-slow-growing strains of soybean bradyrhizobia with massive insertion sequences.</title>
        <authorList>
            <person name="Iida T."/>
            <person name="Minamisawa K."/>
        </authorList>
    </citation>
    <scope>NUCLEOTIDE SEQUENCE [LARGE SCALE GENOMIC DNA]</scope>
    <source>
        <strain evidence="2 3">NK6</strain>
    </source>
</reference>
<proteinExistence type="predicted"/>
<gene>
    <name evidence="2" type="ORF">NK6_8059</name>
</gene>
<evidence type="ECO:0000313" key="2">
    <source>
        <dbReference type="EMBL" id="BAR61209.1"/>
    </source>
</evidence>
<feature type="transmembrane region" description="Helical" evidence="1">
    <location>
        <begin position="12"/>
        <end position="32"/>
    </location>
</feature>
<accession>A0A0E4FZ41</accession>
<name>A0A0E4FZ41_9BRAD</name>
<evidence type="ECO:0000313" key="3">
    <source>
        <dbReference type="Proteomes" id="UP000063308"/>
    </source>
</evidence>
<evidence type="ECO:0000256" key="1">
    <source>
        <dbReference type="SAM" id="Phobius"/>
    </source>
</evidence>
<dbReference type="AlphaFoldDB" id="A0A0E4FZ41"/>